<evidence type="ECO:0000313" key="2">
    <source>
        <dbReference type="EMBL" id="PIC55652.1"/>
    </source>
</evidence>
<name>A0A2G5VV22_9PELO</name>
<evidence type="ECO:0000313" key="3">
    <source>
        <dbReference type="Proteomes" id="UP000230233"/>
    </source>
</evidence>
<organism evidence="2 3">
    <name type="scientific">Caenorhabditis nigoni</name>
    <dbReference type="NCBI Taxonomy" id="1611254"/>
    <lineage>
        <taxon>Eukaryota</taxon>
        <taxon>Metazoa</taxon>
        <taxon>Ecdysozoa</taxon>
        <taxon>Nematoda</taxon>
        <taxon>Chromadorea</taxon>
        <taxon>Rhabditida</taxon>
        <taxon>Rhabditina</taxon>
        <taxon>Rhabditomorpha</taxon>
        <taxon>Rhabditoidea</taxon>
        <taxon>Rhabditidae</taxon>
        <taxon>Peloderinae</taxon>
        <taxon>Caenorhabditis</taxon>
    </lineage>
</organism>
<feature type="domain" description="F-box" evidence="1">
    <location>
        <begin position="20"/>
        <end position="60"/>
    </location>
</feature>
<evidence type="ECO:0000259" key="1">
    <source>
        <dbReference type="Pfam" id="PF00646"/>
    </source>
</evidence>
<keyword evidence="3" id="KW-1185">Reference proteome</keyword>
<dbReference type="AlphaFoldDB" id="A0A2G5VV22"/>
<dbReference type="EMBL" id="PDUG01000001">
    <property type="protein sequence ID" value="PIC55652.1"/>
    <property type="molecule type" value="Genomic_DNA"/>
</dbReference>
<dbReference type="InterPro" id="IPR001810">
    <property type="entry name" value="F-box_dom"/>
</dbReference>
<comment type="caution">
    <text evidence="2">The sequence shown here is derived from an EMBL/GenBank/DDBJ whole genome shotgun (WGS) entry which is preliminary data.</text>
</comment>
<gene>
    <name evidence="2" type="primary">Cni-F46F11.6</name>
    <name evidence="2" type="synonym">Cnig_chr_I.g839</name>
    <name evidence="2" type="ORF">B9Z55_000839</name>
</gene>
<reference evidence="3" key="1">
    <citation type="submission" date="2017-10" db="EMBL/GenBank/DDBJ databases">
        <title>Rapid genome shrinkage in a self-fertile nematode reveals novel sperm competition proteins.</title>
        <authorList>
            <person name="Yin D."/>
            <person name="Schwarz E.M."/>
            <person name="Thomas C.G."/>
            <person name="Felde R.L."/>
            <person name="Korf I.F."/>
            <person name="Cutter A.D."/>
            <person name="Schartner C.M."/>
            <person name="Ralston E.J."/>
            <person name="Meyer B.J."/>
            <person name="Haag E.S."/>
        </authorList>
    </citation>
    <scope>NUCLEOTIDE SEQUENCE [LARGE SCALE GENOMIC DNA]</scope>
    <source>
        <strain evidence="3">JU1422</strain>
    </source>
</reference>
<proteinExistence type="predicted"/>
<sequence length="365" mass="41666">MAKIIIDDEAMDLEEEVAGWKHLPPEIRINILARLPFPDKQNMTLVNWETADLCKLLPNKLHELGITELPSTAKTMLVMKWKNDIGRVVSRMVEFRGTSLRQTECPEHTAEAMRAFLRIWRYSKIKSIIIEIPCFEGLSGIWEEGMAGIKTSIAVRSFNIRTNDYRLVTKALSATKNKGQDISLLANDHGGMETAVFDIEKVKNARSVILWSLISNIKDHQLHALSAHNIRLHSEFITSNCVAKLIQEWKEGKRSLERLHITSPLIDLDTVVRQVSGVCWKNMTDICSIIWREVDEEGYSYATRGPTYDIPAAIGLIRGPDGTNTFIFRIIRMTREMSRVVYERCSVQCPNMVSSEDLARQQQRV</sequence>
<dbReference type="Pfam" id="PF00646">
    <property type="entry name" value="F-box"/>
    <property type="match status" value="1"/>
</dbReference>
<dbReference type="Proteomes" id="UP000230233">
    <property type="component" value="Chromosome I"/>
</dbReference>
<dbReference type="STRING" id="1611254.A0A2G5VV22"/>
<accession>A0A2G5VV22</accession>
<protein>
    <recommendedName>
        <fullName evidence="1">F-box domain-containing protein</fullName>
    </recommendedName>
</protein>
<dbReference type="OrthoDB" id="5773751at2759"/>